<dbReference type="PROSITE" id="PS50089">
    <property type="entry name" value="ZF_RING_2"/>
    <property type="match status" value="1"/>
</dbReference>
<keyword evidence="4" id="KW-1185">Reference proteome</keyword>
<dbReference type="EMBL" id="CAFZ01000054">
    <property type="protein sequence ID" value="CCA69406.1"/>
    <property type="molecule type" value="Genomic_DNA"/>
</dbReference>
<accession>G4TDK8</accession>
<dbReference type="InParanoid" id="G4TDK8"/>
<proteinExistence type="predicted"/>
<comment type="caution">
    <text evidence="3">The sequence shown here is derived from an EMBL/GenBank/DDBJ whole genome shotgun (WGS) entry which is preliminary data.</text>
</comment>
<dbReference type="Pfam" id="PF13923">
    <property type="entry name" value="zf-C3HC4_2"/>
    <property type="match status" value="1"/>
</dbReference>
<name>G4TDK8_SERID</name>
<dbReference type="OrthoDB" id="6105938at2759"/>
<dbReference type="InterPro" id="IPR001841">
    <property type="entry name" value="Znf_RING"/>
</dbReference>
<dbReference type="GO" id="GO:0008270">
    <property type="term" value="F:zinc ion binding"/>
    <property type="evidence" value="ECO:0007669"/>
    <property type="project" value="UniProtKB-KW"/>
</dbReference>
<dbReference type="InterPro" id="IPR052256">
    <property type="entry name" value="E3_ubiquitin-ligase_CHFR"/>
</dbReference>
<dbReference type="InterPro" id="IPR013083">
    <property type="entry name" value="Znf_RING/FYVE/PHD"/>
</dbReference>
<keyword evidence="1" id="KW-0863">Zinc-finger</keyword>
<dbReference type="SUPFAM" id="SSF57850">
    <property type="entry name" value="RING/U-box"/>
    <property type="match status" value="1"/>
</dbReference>
<evidence type="ECO:0000313" key="3">
    <source>
        <dbReference type="EMBL" id="CCA69406.1"/>
    </source>
</evidence>
<dbReference type="AlphaFoldDB" id="G4TDK8"/>
<dbReference type="OMA" id="YLEMIEY"/>
<dbReference type="Gene3D" id="3.30.40.10">
    <property type="entry name" value="Zinc/RING finger domain, C3HC4 (zinc finger)"/>
    <property type="match status" value="1"/>
</dbReference>
<dbReference type="PANTHER" id="PTHR16079">
    <property type="entry name" value="UBIQUITIN LIGASE PROTEIN CHFR"/>
    <property type="match status" value="1"/>
</dbReference>
<dbReference type="HOGENOM" id="CLU_035635_0_0_1"/>
<dbReference type="PANTHER" id="PTHR16079:SF4">
    <property type="entry name" value="E3 UBIQUITIN-PROTEIN LIGASE CHFR"/>
    <property type="match status" value="1"/>
</dbReference>
<evidence type="ECO:0000256" key="1">
    <source>
        <dbReference type="PROSITE-ProRule" id="PRU00175"/>
    </source>
</evidence>
<dbReference type="GO" id="GO:0016567">
    <property type="term" value="P:protein ubiquitination"/>
    <property type="evidence" value="ECO:0007669"/>
    <property type="project" value="TreeGrafter"/>
</dbReference>
<dbReference type="GO" id="GO:0004842">
    <property type="term" value="F:ubiquitin-protein transferase activity"/>
    <property type="evidence" value="ECO:0007669"/>
    <property type="project" value="TreeGrafter"/>
</dbReference>
<dbReference type="Proteomes" id="UP000007148">
    <property type="component" value="Unassembled WGS sequence"/>
</dbReference>
<evidence type="ECO:0000259" key="2">
    <source>
        <dbReference type="PROSITE" id="PS50089"/>
    </source>
</evidence>
<dbReference type="eggNOG" id="KOG0802">
    <property type="taxonomic scope" value="Eukaryota"/>
</dbReference>
<organism evidence="3 4">
    <name type="scientific">Serendipita indica (strain DSM 11827)</name>
    <name type="common">Root endophyte fungus</name>
    <name type="synonym">Piriformospora indica</name>
    <dbReference type="NCBI Taxonomy" id="1109443"/>
    <lineage>
        <taxon>Eukaryota</taxon>
        <taxon>Fungi</taxon>
        <taxon>Dikarya</taxon>
        <taxon>Basidiomycota</taxon>
        <taxon>Agaricomycotina</taxon>
        <taxon>Agaricomycetes</taxon>
        <taxon>Sebacinales</taxon>
        <taxon>Serendipitaceae</taxon>
        <taxon>Serendipita</taxon>
    </lineage>
</organism>
<keyword evidence="1" id="KW-0862">Zinc</keyword>
<gene>
    <name evidence="3" type="ORF">PIIN_03306</name>
</gene>
<reference evidence="3 4" key="1">
    <citation type="journal article" date="2011" name="PLoS Pathog.">
        <title>Endophytic Life Strategies Decoded by Genome and Transcriptome Analyses of the Mutualistic Root Symbiont Piriformospora indica.</title>
        <authorList>
            <person name="Zuccaro A."/>
            <person name="Lahrmann U."/>
            <person name="Guldener U."/>
            <person name="Langen G."/>
            <person name="Pfiffi S."/>
            <person name="Biedenkopf D."/>
            <person name="Wong P."/>
            <person name="Samans B."/>
            <person name="Grimm C."/>
            <person name="Basiewicz M."/>
            <person name="Murat C."/>
            <person name="Martin F."/>
            <person name="Kogel K.H."/>
        </authorList>
    </citation>
    <scope>NUCLEOTIDE SEQUENCE [LARGE SCALE GENOMIC DNA]</scope>
    <source>
        <strain evidence="3 4">DSM 11827</strain>
    </source>
</reference>
<dbReference type="GO" id="GO:0005634">
    <property type="term" value="C:nucleus"/>
    <property type="evidence" value="ECO:0007669"/>
    <property type="project" value="TreeGrafter"/>
</dbReference>
<dbReference type="GO" id="GO:0006511">
    <property type="term" value="P:ubiquitin-dependent protein catabolic process"/>
    <property type="evidence" value="ECO:0007669"/>
    <property type="project" value="TreeGrafter"/>
</dbReference>
<dbReference type="SMART" id="SM00184">
    <property type="entry name" value="RING"/>
    <property type="match status" value="1"/>
</dbReference>
<sequence length="407" mass="45808">MATQPDSNIDPRQKILADFFTCVICHDIMSHPYTIVDCLHKFDKDCLAEYWKQSNCCPLCKVQSTKASHDFTAQVMIESASGISAPPRDNAPIFPYGLLSLGASRGFSNDILDDGDEEEEEDDDAPMDSYPGIQFFHPPPRVGGDLIFPCESCPRGNSTGYECPWPIPMPSAEQINAESQRLGVPIRAPTMGEPRAPLPEDDDGPAVNAHLQCDGCSLYVPRNYPANIRCTNCRKVCCAQYTNQPNCRGISLFPANDLHYKGDTVYDIAEGFPFNVLRNREEMSRFESYLQTHGITASTILRRIVEANEAAFELTQDDALTIESQGVRRSNPWSDAVLCNMCIENIVRIQAGPWQWWMRERETADLDPVVQLLPNCWYGYECRTQVKPAHESSHAARYNHICSRTRR</sequence>
<dbReference type="STRING" id="1109443.G4TDK8"/>
<evidence type="ECO:0000313" key="4">
    <source>
        <dbReference type="Proteomes" id="UP000007148"/>
    </source>
</evidence>
<protein>
    <recommendedName>
        <fullName evidence="2">RING-type domain-containing protein</fullName>
    </recommendedName>
</protein>
<feature type="domain" description="RING-type" evidence="2">
    <location>
        <begin position="22"/>
        <end position="61"/>
    </location>
</feature>
<keyword evidence="1" id="KW-0479">Metal-binding</keyword>